<evidence type="ECO:0000259" key="2">
    <source>
        <dbReference type="Pfam" id="PF20233"/>
    </source>
</evidence>
<accession>A0A1L9P2I1</accession>
<keyword evidence="4" id="KW-1185">Reference proteome</keyword>
<dbReference type="PANTHER" id="PTHR38886">
    <property type="entry name" value="SESA DOMAIN-CONTAINING PROTEIN"/>
    <property type="match status" value="1"/>
</dbReference>
<gene>
    <name evidence="3" type="ORF">ASPVEDRAFT_35092</name>
</gene>
<dbReference type="AlphaFoldDB" id="A0A1L9P2I1"/>
<evidence type="ECO:0000256" key="1">
    <source>
        <dbReference type="SAM" id="MobiDB-lite"/>
    </source>
</evidence>
<protein>
    <recommendedName>
        <fullName evidence="2">DUF6590 domain-containing protein</fullName>
    </recommendedName>
</protein>
<evidence type="ECO:0000313" key="3">
    <source>
        <dbReference type="EMBL" id="OJI95750.1"/>
    </source>
</evidence>
<name>A0A1L9P2I1_ASPVE</name>
<dbReference type="EMBL" id="KV878125">
    <property type="protein sequence ID" value="OJI95750.1"/>
    <property type="molecule type" value="Genomic_DNA"/>
</dbReference>
<dbReference type="Proteomes" id="UP000184073">
    <property type="component" value="Unassembled WGS sequence"/>
</dbReference>
<dbReference type="PANTHER" id="PTHR38886:SF1">
    <property type="entry name" value="NACHT-NTPASE AND P-LOOP NTPASES N-TERMINAL DOMAIN-CONTAINING PROTEIN"/>
    <property type="match status" value="1"/>
</dbReference>
<reference evidence="4" key="1">
    <citation type="journal article" date="2017" name="Genome Biol.">
        <title>Comparative genomics reveals high biological diversity and specific adaptations in the industrially and medically important fungal genus Aspergillus.</title>
        <authorList>
            <person name="de Vries R.P."/>
            <person name="Riley R."/>
            <person name="Wiebenga A."/>
            <person name="Aguilar-Osorio G."/>
            <person name="Amillis S."/>
            <person name="Uchima C.A."/>
            <person name="Anderluh G."/>
            <person name="Asadollahi M."/>
            <person name="Askin M."/>
            <person name="Barry K."/>
            <person name="Battaglia E."/>
            <person name="Bayram O."/>
            <person name="Benocci T."/>
            <person name="Braus-Stromeyer S.A."/>
            <person name="Caldana C."/>
            <person name="Canovas D."/>
            <person name="Cerqueira G.C."/>
            <person name="Chen F."/>
            <person name="Chen W."/>
            <person name="Choi C."/>
            <person name="Clum A."/>
            <person name="Dos Santos R.A."/>
            <person name="Damasio A.R."/>
            <person name="Diallinas G."/>
            <person name="Emri T."/>
            <person name="Fekete E."/>
            <person name="Flipphi M."/>
            <person name="Freyberg S."/>
            <person name="Gallo A."/>
            <person name="Gournas C."/>
            <person name="Habgood R."/>
            <person name="Hainaut M."/>
            <person name="Harispe M.L."/>
            <person name="Henrissat B."/>
            <person name="Hilden K.S."/>
            <person name="Hope R."/>
            <person name="Hossain A."/>
            <person name="Karabika E."/>
            <person name="Karaffa L."/>
            <person name="Karanyi Z."/>
            <person name="Krasevec N."/>
            <person name="Kuo A."/>
            <person name="Kusch H."/>
            <person name="LaButti K."/>
            <person name="Lagendijk E.L."/>
            <person name="Lapidus A."/>
            <person name="Levasseur A."/>
            <person name="Lindquist E."/>
            <person name="Lipzen A."/>
            <person name="Logrieco A.F."/>
            <person name="MacCabe A."/>
            <person name="Maekelae M.R."/>
            <person name="Malavazi I."/>
            <person name="Melin P."/>
            <person name="Meyer V."/>
            <person name="Mielnichuk N."/>
            <person name="Miskei M."/>
            <person name="Molnar A.P."/>
            <person name="Mule G."/>
            <person name="Ngan C.Y."/>
            <person name="Orejas M."/>
            <person name="Orosz E."/>
            <person name="Ouedraogo J.P."/>
            <person name="Overkamp K.M."/>
            <person name="Park H.-S."/>
            <person name="Perrone G."/>
            <person name="Piumi F."/>
            <person name="Punt P.J."/>
            <person name="Ram A.F."/>
            <person name="Ramon A."/>
            <person name="Rauscher S."/>
            <person name="Record E."/>
            <person name="Riano-Pachon D.M."/>
            <person name="Robert V."/>
            <person name="Roehrig J."/>
            <person name="Ruller R."/>
            <person name="Salamov A."/>
            <person name="Salih N.S."/>
            <person name="Samson R.A."/>
            <person name="Sandor E."/>
            <person name="Sanguinetti M."/>
            <person name="Schuetze T."/>
            <person name="Sepcic K."/>
            <person name="Shelest E."/>
            <person name="Sherlock G."/>
            <person name="Sophianopoulou V."/>
            <person name="Squina F.M."/>
            <person name="Sun H."/>
            <person name="Susca A."/>
            <person name="Todd R.B."/>
            <person name="Tsang A."/>
            <person name="Unkles S.E."/>
            <person name="van de Wiele N."/>
            <person name="van Rossen-Uffink D."/>
            <person name="Oliveira J.V."/>
            <person name="Vesth T.C."/>
            <person name="Visser J."/>
            <person name="Yu J.-H."/>
            <person name="Zhou M."/>
            <person name="Andersen M.R."/>
            <person name="Archer D.B."/>
            <person name="Baker S.E."/>
            <person name="Benoit I."/>
            <person name="Brakhage A.A."/>
            <person name="Braus G.H."/>
            <person name="Fischer R."/>
            <person name="Frisvad J.C."/>
            <person name="Goldman G.H."/>
            <person name="Houbraken J."/>
            <person name="Oakley B."/>
            <person name="Pocsi I."/>
            <person name="Scazzocchio C."/>
            <person name="Seiboth B."/>
            <person name="vanKuyk P.A."/>
            <person name="Wortman J."/>
            <person name="Dyer P.S."/>
            <person name="Grigoriev I.V."/>
        </authorList>
    </citation>
    <scope>NUCLEOTIDE SEQUENCE [LARGE SCALE GENOMIC DNA]</scope>
    <source>
        <strain evidence="4">CBS 583.65</strain>
    </source>
</reference>
<dbReference type="STRING" id="1036611.A0A1L9P2I1"/>
<feature type="region of interest" description="Disordered" evidence="1">
    <location>
        <begin position="485"/>
        <end position="509"/>
    </location>
</feature>
<proteinExistence type="predicted"/>
<sequence length="556" mass="62174">MSFGFSVGDFLAGASLAYKLYKSLSETKGTSRDYRTLTSKFLIVHKVLLQVEQLRAANQLAQSTLNAVLFLTNGINEAMGEFMVRLDHYREGLQTGGSGKPVKDIYLKSKWSLKMPDEIKRLSEILNSNLLSLSILIQMACWFNTESQLGYSVKFYRVGQSEGSSKCGFPHVKLCATLTNKSTNCSSPNFGMVPRAKASDFFRPGQVFSVAVEGRLLLHTTDTHTMINWGSLPFEWVPLKSIPNIHEREKERAIRQKKNLKDIHKLPLAAMFQFGSVLDDGRVRCHLCSTKAVFHKAFWVDNHFRVNHNAQYLELRDKSSRYQRHKYIGLDEMGTDRPVLSSGQIEDLVRKLSDWLPASNAHDPWVGSIMLRRFVVVRQGTESCLCLGIHTYAGRGSSDQPDQELFSILHSSKDIPPLLPKEKGIKLQPIRLKAEHPSTALPSSARIHFGRVYEVQHDVGLKSIGLIHDSSMEALTSQFDAHCQTRPINSSDQGAASTAEGEASADATVMPADSHIAKEIRDNVKSINGIDSALHAGNIFTPRSWVDELRMYLGRS</sequence>
<dbReference type="GeneID" id="63726430"/>
<dbReference type="Pfam" id="PF20233">
    <property type="entry name" value="DUF6590"/>
    <property type="match status" value="1"/>
</dbReference>
<feature type="compositionally biased region" description="Low complexity" evidence="1">
    <location>
        <begin position="494"/>
        <end position="508"/>
    </location>
</feature>
<dbReference type="OrthoDB" id="4491715at2759"/>
<feature type="domain" description="DUF6590" evidence="2">
    <location>
        <begin position="370"/>
        <end position="476"/>
    </location>
</feature>
<dbReference type="RefSeq" id="XP_040661513.1">
    <property type="nucleotide sequence ID" value="XM_040810919.1"/>
</dbReference>
<organism evidence="3 4">
    <name type="scientific">Aspergillus versicolor CBS 583.65</name>
    <dbReference type="NCBI Taxonomy" id="1036611"/>
    <lineage>
        <taxon>Eukaryota</taxon>
        <taxon>Fungi</taxon>
        <taxon>Dikarya</taxon>
        <taxon>Ascomycota</taxon>
        <taxon>Pezizomycotina</taxon>
        <taxon>Eurotiomycetes</taxon>
        <taxon>Eurotiomycetidae</taxon>
        <taxon>Eurotiales</taxon>
        <taxon>Aspergillaceae</taxon>
        <taxon>Aspergillus</taxon>
        <taxon>Aspergillus subgen. Nidulantes</taxon>
    </lineage>
</organism>
<evidence type="ECO:0000313" key="4">
    <source>
        <dbReference type="Proteomes" id="UP000184073"/>
    </source>
</evidence>
<dbReference type="VEuPathDB" id="FungiDB:ASPVEDRAFT_35092"/>
<dbReference type="InterPro" id="IPR046497">
    <property type="entry name" value="DUF6590"/>
</dbReference>